<dbReference type="RefSeq" id="WP_074732269.1">
    <property type="nucleotide sequence ID" value="NZ_FNYK01000034.1"/>
</dbReference>
<dbReference type="OrthoDB" id="3193071at2"/>
<feature type="transmembrane region" description="Helical" evidence="1">
    <location>
        <begin position="12"/>
        <end position="36"/>
    </location>
</feature>
<dbReference type="AlphaFoldDB" id="A0A1H6UGT2"/>
<protein>
    <submittedName>
        <fullName evidence="2">Uncharacterized protein</fullName>
    </submittedName>
</protein>
<keyword evidence="1" id="KW-0812">Transmembrane</keyword>
<evidence type="ECO:0000313" key="3">
    <source>
        <dbReference type="Proteomes" id="UP000183028"/>
    </source>
</evidence>
<accession>A0A1H6UGT2</accession>
<dbReference type="eggNOG" id="ENOG50328RP">
    <property type="taxonomic scope" value="Bacteria"/>
</dbReference>
<organism evidence="2 3">
    <name type="scientific">Sharpea azabuensis</name>
    <dbReference type="NCBI Taxonomy" id="322505"/>
    <lineage>
        <taxon>Bacteria</taxon>
        <taxon>Bacillati</taxon>
        <taxon>Bacillota</taxon>
        <taxon>Erysipelotrichia</taxon>
        <taxon>Erysipelotrichales</taxon>
        <taxon>Coprobacillaceae</taxon>
        <taxon>Sharpea</taxon>
    </lineage>
</organism>
<proteinExistence type="predicted"/>
<feature type="transmembrane region" description="Helical" evidence="1">
    <location>
        <begin position="79"/>
        <end position="96"/>
    </location>
</feature>
<reference evidence="3" key="1">
    <citation type="submission" date="2016-10" db="EMBL/GenBank/DDBJ databases">
        <authorList>
            <person name="Varghese N."/>
            <person name="Submissions S."/>
        </authorList>
    </citation>
    <scope>NUCLEOTIDE SEQUENCE [LARGE SCALE GENOMIC DNA]</scope>
    <source>
        <strain evidence="3">DSM 20406</strain>
    </source>
</reference>
<feature type="transmembrane region" description="Helical" evidence="1">
    <location>
        <begin position="42"/>
        <end position="67"/>
    </location>
</feature>
<dbReference type="STRING" id="322505.SAMN04487836_10627"/>
<evidence type="ECO:0000256" key="1">
    <source>
        <dbReference type="SAM" id="Phobius"/>
    </source>
</evidence>
<dbReference type="Proteomes" id="UP000183028">
    <property type="component" value="Unassembled WGS sequence"/>
</dbReference>
<feature type="transmembrane region" description="Helical" evidence="1">
    <location>
        <begin position="116"/>
        <end position="133"/>
    </location>
</feature>
<keyword evidence="3" id="KW-1185">Reference proteome</keyword>
<dbReference type="EMBL" id="FNYK01000034">
    <property type="protein sequence ID" value="SEI91529.1"/>
    <property type="molecule type" value="Genomic_DNA"/>
</dbReference>
<sequence length="164" mass="18693">MNTERKDSVPKGFTLSMALMDCLPVLFFTISAIFIAMHFPSLLFLTGIFFVILAGLLKVSWKLIIALAHRDIRFFNIQLRYLMPLGFLLALLALFIDHTKWSVTAIISHIMQFPSYLFFLIGMAGLIYLGYLGKHQDSHDAKANWKEQCINTLSQFCIMLGILV</sequence>
<keyword evidence="1" id="KW-1133">Transmembrane helix</keyword>
<gene>
    <name evidence="2" type="ORF">SAMN04487834_103417</name>
</gene>
<name>A0A1H6UGT2_9FIRM</name>
<evidence type="ECO:0000313" key="2">
    <source>
        <dbReference type="EMBL" id="SEI91529.1"/>
    </source>
</evidence>
<keyword evidence="1" id="KW-0472">Membrane</keyword>